<evidence type="ECO:0000313" key="3">
    <source>
        <dbReference type="Proteomes" id="UP000001417"/>
    </source>
</evidence>
<sequence length="104" mass="11992">MFIMPVLVFCIIVSFMLYLFYKTKYFRTNRPMEKGWLSGKSAMALGSFVLFFGINQFFLELSTARIIVGVLFVLFGSASVFNGFRQYKHFLPLAVKEAEVYEAT</sequence>
<dbReference type="PATRIC" id="fig|226900.8.peg.4770"/>
<keyword evidence="3" id="KW-1185">Reference proteome</keyword>
<reference evidence="2 3" key="1">
    <citation type="journal article" date="2003" name="Nature">
        <title>Genome sequence of Bacillus cereus and comparative analysis with Bacillus anthracis.</title>
        <authorList>
            <person name="Ivanova N."/>
            <person name="Sorokin A."/>
            <person name="Anderson I."/>
            <person name="Galleron N."/>
            <person name="Candelon B."/>
            <person name="Kapatral V."/>
            <person name="Bhattacharyya A."/>
            <person name="Reznik G."/>
            <person name="Mikhailova N."/>
            <person name="Lapidus A."/>
            <person name="Chu L."/>
            <person name="Mazur M."/>
            <person name="Goltsman E."/>
            <person name="Larsen N."/>
            <person name="D'Souza M."/>
            <person name="Walunas T."/>
            <person name="Grechkin Y."/>
            <person name="Pusch G."/>
            <person name="Haselkorn R."/>
            <person name="Fonstein M."/>
            <person name="Ehrlich S.D."/>
            <person name="Overbeek R."/>
            <person name="Kyrpides N."/>
        </authorList>
    </citation>
    <scope>NUCLEOTIDE SEQUENCE [LARGE SCALE GENOMIC DNA]</scope>
    <source>
        <strain evidence="3">ATCC 14579 / DSM 31 / CCUG 7414 / JCM 2152 / NBRC 15305 / NCIMB 9373 / NCTC 2599 / NRRL B-3711</strain>
    </source>
</reference>
<protein>
    <submittedName>
        <fullName evidence="2">Hypothetical Membrane Spanning Protein</fullName>
    </submittedName>
</protein>
<feature type="transmembrane region" description="Helical" evidence="1">
    <location>
        <begin position="65"/>
        <end position="84"/>
    </location>
</feature>
<organism evidence="2 3">
    <name type="scientific">Bacillus cereus (strain ATCC 14579 / DSM 31 / CCUG 7414 / JCM 2152 / NBRC 15305 / NCIMB 9373 / NCTC 2599 / NRRL B-3711)</name>
    <dbReference type="NCBI Taxonomy" id="226900"/>
    <lineage>
        <taxon>Bacteria</taxon>
        <taxon>Bacillati</taxon>
        <taxon>Bacillota</taxon>
        <taxon>Bacilli</taxon>
        <taxon>Bacillales</taxon>
        <taxon>Bacillaceae</taxon>
        <taxon>Bacillus</taxon>
        <taxon>Bacillus cereus group</taxon>
    </lineage>
</organism>
<evidence type="ECO:0000313" key="2">
    <source>
        <dbReference type="EMBL" id="AAP11516.1"/>
    </source>
</evidence>
<dbReference type="Pfam" id="PF14007">
    <property type="entry name" value="YtpI"/>
    <property type="match status" value="1"/>
</dbReference>
<dbReference type="HOGENOM" id="CLU_154562_2_1_9"/>
<keyword evidence="1" id="KW-0472">Membrane</keyword>
<accession>Q812P2</accession>
<dbReference type="InterPro" id="IPR025618">
    <property type="entry name" value="YtpI"/>
</dbReference>
<proteinExistence type="predicted"/>
<dbReference type="Proteomes" id="UP000001417">
    <property type="component" value="Chromosome"/>
</dbReference>
<dbReference type="EMBL" id="AE016877">
    <property type="protein sequence ID" value="AAP11516.1"/>
    <property type="molecule type" value="Genomic_DNA"/>
</dbReference>
<keyword evidence="1" id="KW-1133">Transmembrane helix</keyword>
<dbReference type="KEGG" id="bce:BC4609"/>
<name>Q812P2_BACCR</name>
<evidence type="ECO:0000256" key="1">
    <source>
        <dbReference type="SAM" id="Phobius"/>
    </source>
</evidence>
<gene>
    <name evidence="2" type="ordered locus">BC_4609</name>
</gene>
<keyword evidence="1" id="KW-0812">Transmembrane</keyword>
<feature type="transmembrane region" description="Helical" evidence="1">
    <location>
        <begin position="42"/>
        <end position="59"/>
    </location>
</feature>
<dbReference type="AlphaFoldDB" id="Q812P2"/>
<feature type="transmembrane region" description="Helical" evidence="1">
    <location>
        <begin position="6"/>
        <end position="21"/>
    </location>
</feature>